<gene>
    <name evidence="3" type="ordered locus">trd_0996</name>
</gene>
<protein>
    <recommendedName>
        <fullName evidence="5">Polymer-forming cytoskeletal protein</fullName>
    </recommendedName>
</protein>
<dbReference type="PANTHER" id="PTHR35024:SF4">
    <property type="entry name" value="POLYMER-FORMING CYTOSKELETAL PROTEIN"/>
    <property type="match status" value="1"/>
</dbReference>
<dbReference type="PANTHER" id="PTHR35024">
    <property type="entry name" value="HYPOTHETICAL CYTOSOLIC PROTEIN"/>
    <property type="match status" value="1"/>
</dbReference>
<dbReference type="HOGENOM" id="CLU_1748811_0_0_0"/>
<dbReference type="AlphaFoldDB" id="B9KZZ8"/>
<accession>B9KZZ8</accession>
<feature type="region of interest" description="Disordered" evidence="2">
    <location>
        <begin position="126"/>
        <end position="149"/>
    </location>
</feature>
<dbReference type="STRING" id="309801.trd_0996"/>
<keyword evidence="4" id="KW-1185">Reference proteome</keyword>
<dbReference type="Pfam" id="PF04519">
    <property type="entry name" value="Bactofilin"/>
    <property type="match status" value="1"/>
</dbReference>
<evidence type="ECO:0000256" key="2">
    <source>
        <dbReference type="SAM" id="MobiDB-lite"/>
    </source>
</evidence>
<evidence type="ECO:0000256" key="1">
    <source>
        <dbReference type="ARBA" id="ARBA00044755"/>
    </source>
</evidence>
<name>B9KZZ8_THERP</name>
<sequence length="149" mass="15504">MIEDRSSSPMRPIESLTLIDRYTTVEGTLVSSRDIRIEGELRGTLQCEGAVHVAEGGRVDATVEAGAITVAGQLRGSITCRGKLHILRTGRVTGSITTNSLVIEEGGRCEGELAMGSALAEASLPSASRGNASAMLPESASTTLESTES</sequence>
<reference evidence="3 4" key="1">
    <citation type="journal article" date="2009" name="PLoS ONE">
        <title>Complete genome sequence of the aerobic CO-oxidizing thermophile Thermomicrobium roseum.</title>
        <authorList>
            <person name="Wu D."/>
            <person name="Raymond J."/>
            <person name="Wu M."/>
            <person name="Chatterji S."/>
            <person name="Ren Q."/>
            <person name="Graham J.E."/>
            <person name="Bryant D.A."/>
            <person name="Robb F."/>
            <person name="Colman A."/>
            <person name="Tallon L.J."/>
            <person name="Badger J.H."/>
            <person name="Madupu R."/>
            <person name="Ward N.L."/>
            <person name="Eisen J.A."/>
        </authorList>
    </citation>
    <scope>NUCLEOTIDE SEQUENCE [LARGE SCALE GENOMIC DNA]</scope>
    <source>
        <strain evidence="4">ATCC 27502 / DSM 5159 / P-2</strain>
    </source>
</reference>
<feature type="compositionally biased region" description="Low complexity" evidence="2">
    <location>
        <begin position="138"/>
        <end position="149"/>
    </location>
</feature>
<dbReference type="eggNOG" id="COG1664">
    <property type="taxonomic scope" value="Bacteria"/>
</dbReference>
<evidence type="ECO:0008006" key="5">
    <source>
        <dbReference type="Google" id="ProtNLM"/>
    </source>
</evidence>
<dbReference type="InterPro" id="IPR007607">
    <property type="entry name" value="BacA/B"/>
</dbReference>
<dbReference type="OrthoDB" id="165623at2"/>
<comment type="similarity">
    <text evidence="1">Belongs to the bactofilin family.</text>
</comment>
<evidence type="ECO:0000313" key="3">
    <source>
        <dbReference type="EMBL" id="ACM05550.1"/>
    </source>
</evidence>
<evidence type="ECO:0000313" key="4">
    <source>
        <dbReference type="Proteomes" id="UP000000447"/>
    </source>
</evidence>
<dbReference type="EMBL" id="CP001275">
    <property type="protein sequence ID" value="ACM05550.1"/>
    <property type="molecule type" value="Genomic_DNA"/>
</dbReference>
<proteinExistence type="inferred from homology"/>
<dbReference type="KEGG" id="tro:trd_0996"/>
<dbReference type="Proteomes" id="UP000000447">
    <property type="component" value="Chromosome"/>
</dbReference>
<organism evidence="3 4">
    <name type="scientific">Thermomicrobium roseum (strain ATCC 27502 / DSM 5159 / P-2)</name>
    <dbReference type="NCBI Taxonomy" id="309801"/>
    <lineage>
        <taxon>Bacteria</taxon>
        <taxon>Pseudomonadati</taxon>
        <taxon>Thermomicrobiota</taxon>
        <taxon>Thermomicrobia</taxon>
        <taxon>Thermomicrobiales</taxon>
        <taxon>Thermomicrobiaceae</taxon>
        <taxon>Thermomicrobium</taxon>
    </lineage>
</organism>